<dbReference type="PANTHER" id="PTHR39654">
    <property type="entry name" value="LEUCINE-RICH REPEAT-CONTAINING PROTEIN 75A-LIKE ISOFORM X1"/>
    <property type="match status" value="1"/>
</dbReference>
<accession>A0ABN8MVB6</accession>
<gene>
    <name evidence="1" type="ORF">PLOB_00024844</name>
</gene>
<dbReference type="Proteomes" id="UP001159405">
    <property type="component" value="Unassembled WGS sequence"/>
</dbReference>
<dbReference type="SUPFAM" id="SSF52047">
    <property type="entry name" value="RNI-like"/>
    <property type="match status" value="1"/>
</dbReference>
<evidence type="ECO:0000313" key="2">
    <source>
        <dbReference type="Proteomes" id="UP001159405"/>
    </source>
</evidence>
<keyword evidence="2" id="KW-1185">Reference proteome</keyword>
<proteinExistence type="predicted"/>
<dbReference type="PANTHER" id="PTHR39654:SF2">
    <property type="entry name" value="LEUCINE-RICH REPEAT-CONTAINING PROTEIN 75A-LIKE ISOFORM X1"/>
    <property type="match status" value="1"/>
</dbReference>
<dbReference type="EMBL" id="CALNXK010000003">
    <property type="protein sequence ID" value="CAH3034937.1"/>
    <property type="molecule type" value="Genomic_DNA"/>
</dbReference>
<comment type="caution">
    <text evidence="1">The sequence shown here is derived from an EMBL/GenBank/DDBJ whole genome shotgun (WGS) entry which is preliminary data.</text>
</comment>
<reference evidence="1 2" key="1">
    <citation type="submission" date="2022-05" db="EMBL/GenBank/DDBJ databases">
        <authorList>
            <consortium name="Genoscope - CEA"/>
            <person name="William W."/>
        </authorList>
    </citation>
    <scope>NUCLEOTIDE SEQUENCE [LARGE SCALE GENOMIC DNA]</scope>
</reference>
<evidence type="ECO:0000313" key="1">
    <source>
        <dbReference type="EMBL" id="CAH3034937.1"/>
    </source>
</evidence>
<name>A0ABN8MVB6_9CNID</name>
<organism evidence="1 2">
    <name type="scientific">Porites lobata</name>
    <dbReference type="NCBI Taxonomy" id="104759"/>
    <lineage>
        <taxon>Eukaryota</taxon>
        <taxon>Metazoa</taxon>
        <taxon>Cnidaria</taxon>
        <taxon>Anthozoa</taxon>
        <taxon>Hexacorallia</taxon>
        <taxon>Scleractinia</taxon>
        <taxon>Fungiina</taxon>
        <taxon>Poritidae</taxon>
        <taxon>Porites</taxon>
    </lineage>
</organism>
<protein>
    <submittedName>
        <fullName evidence="1">Uncharacterized protein</fullName>
    </submittedName>
</protein>
<sequence>MSCCAAKTAEDRLEPYELRTLYVRQIKRLAQRGLFGQAISVFRELSKNLGVTAATKRLSNMAISDLLNAREFPVDRDAYRYLDRYVPFHYPSVNVLATSSHFQYDRTVKDRKEQLHEALFFKNERQASHMCNLFIKHFDFDPPSDVANDLEEANKETLAKSGLSVITICGMDLSSKKKLKKLKELLSRCPEVKKIDLVFCSLTNERLLELFEAIMNLKCLLFLGKWLICLLGNKLDNRVVFKLHKLLEEPDNFPALVWTDFRNNKGIITIPGAFVQLLMQRRLTFNAEKEETPDERVAISVQDAMNGKVC</sequence>